<organism evidence="4 5">
    <name type="scientific">Tessaracoccus flavescens</name>
    <dbReference type="NCBI Taxonomy" id="399497"/>
    <lineage>
        <taxon>Bacteria</taxon>
        <taxon>Bacillati</taxon>
        <taxon>Actinomycetota</taxon>
        <taxon>Actinomycetes</taxon>
        <taxon>Propionibacteriales</taxon>
        <taxon>Propionibacteriaceae</taxon>
        <taxon>Tessaracoccus</taxon>
    </lineage>
</organism>
<dbReference type="PROSITE" id="PS51186">
    <property type="entry name" value="GNAT"/>
    <property type="match status" value="1"/>
</dbReference>
<dbReference type="RefSeq" id="WP_077350811.1">
    <property type="nucleotide sequence ID" value="NZ_CP019607.1"/>
</dbReference>
<proteinExistence type="predicted"/>
<keyword evidence="2" id="KW-0012">Acyltransferase</keyword>
<dbReference type="InterPro" id="IPR016181">
    <property type="entry name" value="Acyl_CoA_acyltransferase"/>
</dbReference>
<dbReference type="Gene3D" id="3.40.630.30">
    <property type="match status" value="1"/>
</dbReference>
<feature type="domain" description="N-acetyltransferase" evidence="3">
    <location>
        <begin position="20"/>
        <end position="163"/>
    </location>
</feature>
<dbReference type="Pfam" id="PF00583">
    <property type="entry name" value="Acetyltransf_1"/>
    <property type="match status" value="1"/>
</dbReference>
<gene>
    <name evidence="4" type="ORF">BW733_12280</name>
</gene>
<dbReference type="KEGG" id="tfa:BW733_12280"/>
<dbReference type="AlphaFoldDB" id="A0A1Q2CZK7"/>
<evidence type="ECO:0000313" key="5">
    <source>
        <dbReference type="Proteomes" id="UP000188235"/>
    </source>
</evidence>
<evidence type="ECO:0000313" key="4">
    <source>
        <dbReference type="EMBL" id="AQP51474.1"/>
    </source>
</evidence>
<dbReference type="CDD" id="cd04301">
    <property type="entry name" value="NAT_SF"/>
    <property type="match status" value="1"/>
</dbReference>
<sequence>MPSDLRVLTLPSSHLAAASPDVRPVTAGDALDLAVSYLAAYPPFIGATDLPSAREEIRASFAGEYGELIPDACLGHVHEGVVIGAIFTTTHSIWDDLPGPFVIDLFVRPGHRGRGIGRALVEAAIAACAELGAATVSLRVGEGTDPAAHRLYRRLGFVDPASG</sequence>
<dbReference type="EMBL" id="CP019607">
    <property type="protein sequence ID" value="AQP51474.1"/>
    <property type="molecule type" value="Genomic_DNA"/>
</dbReference>
<keyword evidence="5" id="KW-1185">Reference proteome</keyword>
<name>A0A1Q2CZK7_9ACTN</name>
<dbReference type="InterPro" id="IPR000182">
    <property type="entry name" value="GNAT_dom"/>
</dbReference>
<evidence type="ECO:0000259" key="3">
    <source>
        <dbReference type="PROSITE" id="PS51186"/>
    </source>
</evidence>
<accession>A0A1Q2CZK7</accession>
<keyword evidence="1" id="KW-0808">Transferase</keyword>
<reference evidence="4 5" key="1">
    <citation type="journal article" date="2008" name="Int. J. Syst. Evol. Microbiol.">
        <title>Tessaracoccus flavescens sp. nov., isolated from marine sediment.</title>
        <authorList>
            <person name="Lee D.W."/>
            <person name="Lee S.D."/>
        </authorList>
    </citation>
    <scope>NUCLEOTIDE SEQUENCE [LARGE SCALE GENOMIC DNA]</scope>
    <source>
        <strain evidence="4 5">SST-39T</strain>
    </source>
</reference>
<protein>
    <recommendedName>
        <fullName evidence="3">N-acetyltransferase domain-containing protein</fullName>
    </recommendedName>
</protein>
<dbReference type="SUPFAM" id="SSF55729">
    <property type="entry name" value="Acyl-CoA N-acyltransferases (Nat)"/>
    <property type="match status" value="1"/>
</dbReference>
<evidence type="ECO:0000256" key="2">
    <source>
        <dbReference type="ARBA" id="ARBA00023315"/>
    </source>
</evidence>
<dbReference type="PANTHER" id="PTHR43877">
    <property type="entry name" value="AMINOALKYLPHOSPHONATE N-ACETYLTRANSFERASE-RELATED-RELATED"/>
    <property type="match status" value="1"/>
</dbReference>
<dbReference type="InterPro" id="IPR050832">
    <property type="entry name" value="Bact_Acetyltransf"/>
</dbReference>
<dbReference type="Proteomes" id="UP000188235">
    <property type="component" value="Chromosome"/>
</dbReference>
<evidence type="ECO:0000256" key="1">
    <source>
        <dbReference type="ARBA" id="ARBA00022679"/>
    </source>
</evidence>
<dbReference type="GO" id="GO:0016747">
    <property type="term" value="F:acyltransferase activity, transferring groups other than amino-acyl groups"/>
    <property type="evidence" value="ECO:0007669"/>
    <property type="project" value="InterPro"/>
</dbReference>
<dbReference type="STRING" id="399497.BW733_12280"/>
<dbReference type="OrthoDB" id="3252279at2"/>